<sequence length="234" mass="25692">MTETLAFLKRNTAANSIDATFDTTLWPNIAEENCFAMLCLENGNRVYQRNPSPAAGVDNRIASGAKSQPFIAPKLQGRHTSQINPNTVSAEEFPWACTKEGGSTAYVFPATLDEQFRVQGAQRNAIITGFRKYGVGFNDYFRITFEQPTPFGQYCSALHANPPDMSICGNEPKQTLFGTAGVNIADFAYQIVRSGVVPFAFMHVAGVNKGKVTKRDRDFDVSSILETAEEVKAE</sequence>
<proteinExistence type="predicted"/>
<dbReference type="EMBL" id="DF933814">
    <property type="protein sequence ID" value="GAM36644.1"/>
    <property type="molecule type" value="Genomic_DNA"/>
</dbReference>
<evidence type="ECO:0000313" key="2">
    <source>
        <dbReference type="Proteomes" id="UP000053095"/>
    </source>
</evidence>
<gene>
    <name evidence="1" type="ORF">TCE0_018r05888</name>
</gene>
<accession>A0A510NX76</accession>
<keyword evidence="2" id="KW-1185">Reference proteome</keyword>
<name>A0A510NX76_TALPI</name>
<dbReference type="AlphaFoldDB" id="A0A510NX76"/>
<evidence type="ECO:0000313" key="1">
    <source>
        <dbReference type="EMBL" id="GAM36644.1"/>
    </source>
</evidence>
<organism evidence="1 2">
    <name type="scientific">Talaromyces pinophilus</name>
    <name type="common">Penicillium pinophilum</name>
    <dbReference type="NCBI Taxonomy" id="128442"/>
    <lineage>
        <taxon>Eukaryota</taxon>
        <taxon>Fungi</taxon>
        <taxon>Dikarya</taxon>
        <taxon>Ascomycota</taxon>
        <taxon>Pezizomycotina</taxon>
        <taxon>Eurotiomycetes</taxon>
        <taxon>Eurotiomycetidae</taxon>
        <taxon>Eurotiales</taxon>
        <taxon>Trichocomaceae</taxon>
        <taxon>Talaromyces</taxon>
        <taxon>Talaromyces sect. Talaromyces</taxon>
    </lineage>
</organism>
<protein>
    <submittedName>
        <fullName evidence="1">Uncharacterized protein</fullName>
    </submittedName>
</protein>
<reference evidence="2" key="1">
    <citation type="journal article" date="2015" name="Genome Announc.">
        <title>Draft genome sequence of Talaromyces cellulolyticus strain Y-94, a source of lignocellulosic biomass-degrading enzymes.</title>
        <authorList>
            <person name="Fujii T."/>
            <person name="Koike H."/>
            <person name="Sawayama S."/>
            <person name="Yano S."/>
            <person name="Inoue H."/>
        </authorList>
    </citation>
    <scope>NUCLEOTIDE SEQUENCE [LARGE SCALE GENOMIC DNA]</scope>
    <source>
        <strain evidence="2">Y-94</strain>
    </source>
</reference>
<dbReference type="Proteomes" id="UP000053095">
    <property type="component" value="Unassembled WGS sequence"/>
</dbReference>